<reference evidence="2 3" key="1">
    <citation type="submission" date="2015-06" db="EMBL/GenBank/DDBJ databases">
        <title>Genome sequencing of Cronobacter sp. strain DJ34 isolated from petroleum contaminated sludge of Duliajan Oil Fields, Assam, India.</title>
        <authorList>
            <person name="Pal S."/>
            <person name="Banerjee T.D."/>
            <person name="Roy A."/>
            <person name="Sar P."/>
            <person name="Kazy S.K."/>
        </authorList>
    </citation>
    <scope>NUCLEOTIDE SEQUENCE [LARGE SCALE GENOMIC DNA]</scope>
    <source>
        <strain evidence="2 3">DJ34</strain>
    </source>
</reference>
<dbReference type="OrthoDB" id="6563600at2"/>
<dbReference type="InterPro" id="IPR041687">
    <property type="entry name" value="HTH_46"/>
</dbReference>
<feature type="domain" description="IprA winged helix-turn-helix" evidence="1">
    <location>
        <begin position="134"/>
        <end position="200"/>
    </location>
</feature>
<keyword evidence="3" id="KW-1185">Reference proteome</keyword>
<dbReference type="InterPro" id="IPR014710">
    <property type="entry name" value="RmlC-like_jellyroll"/>
</dbReference>
<dbReference type="RefSeq" id="WP_024557165.1">
    <property type="nucleotide sequence ID" value="NZ_LFEJ01000003.1"/>
</dbReference>
<dbReference type="PATRIC" id="fig|1656095.3.peg.46"/>
<comment type="caution">
    <text evidence="2">The sequence shown here is derived from an EMBL/GenBank/DDBJ whole genome shotgun (WGS) entry which is preliminary data.</text>
</comment>
<dbReference type="AlphaFoldDB" id="A0A0J8VUF0"/>
<evidence type="ECO:0000313" key="2">
    <source>
        <dbReference type="EMBL" id="KMV36095.1"/>
    </source>
</evidence>
<dbReference type="EMBL" id="LFEJ01000003">
    <property type="protein sequence ID" value="KMV36095.1"/>
    <property type="molecule type" value="Genomic_DNA"/>
</dbReference>
<protein>
    <recommendedName>
        <fullName evidence="1">IprA winged helix-turn-helix domain-containing protein</fullName>
    </recommendedName>
</protein>
<sequence>MVIPQKPLAEIYRLSDIFNGYGNWYRAEKNTSIPTREGFVCIIRGGLFSVLRKSDRLLIEKCSAPSILGVARNLNNKNYFRIQADAECHYQLIPFDKFLSEIENHQCQPQLYKVLAWNIDLLCHREELLLGHNSYLMIKGNLVTLAAMDEFMRNKINVADYIVKRTNLSRSMVMKTLSQLRHDNYVEISKGKLTALRTLPESL</sequence>
<name>A0A0J8VUF0_9ENTR</name>
<gene>
    <name evidence="2" type="ORF">ACH50_01365</name>
</gene>
<proteinExistence type="predicted"/>
<dbReference type="Pfam" id="PF15977">
    <property type="entry name" value="HTH_46"/>
    <property type="match status" value="1"/>
</dbReference>
<evidence type="ECO:0000259" key="1">
    <source>
        <dbReference type="Pfam" id="PF15977"/>
    </source>
</evidence>
<organism evidence="2 3">
    <name type="scientific">Franconibacter pulveris</name>
    <dbReference type="NCBI Taxonomy" id="435910"/>
    <lineage>
        <taxon>Bacteria</taxon>
        <taxon>Pseudomonadati</taxon>
        <taxon>Pseudomonadota</taxon>
        <taxon>Gammaproteobacteria</taxon>
        <taxon>Enterobacterales</taxon>
        <taxon>Enterobacteriaceae</taxon>
        <taxon>Franconibacter</taxon>
    </lineage>
</organism>
<evidence type="ECO:0000313" key="3">
    <source>
        <dbReference type="Proteomes" id="UP000037315"/>
    </source>
</evidence>
<dbReference type="Proteomes" id="UP000037315">
    <property type="component" value="Unassembled WGS sequence"/>
</dbReference>
<accession>A0A0J8VUF0</accession>
<dbReference type="Gene3D" id="2.60.120.10">
    <property type="entry name" value="Jelly Rolls"/>
    <property type="match status" value="1"/>
</dbReference>